<dbReference type="GO" id="GO:0003700">
    <property type="term" value="F:DNA-binding transcription factor activity"/>
    <property type="evidence" value="ECO:0007669"/>
    <property type="project" value="InterPro"/>
</dbReference>
<dbReference type="InterPro" id="IPR036388">
    <property type="entry name" value="WH-like_DNA-bd_sf"/>
</dbReference>
<dbReference type="PROSITE" id="PS50949">
    <property type="entry name" value="HTH_GNTR"/>
    <property type="match status" value="1"/>
</dbReference>
<dbReference type="InterPro" id="IPR000524">
    <property type="entry name" value="Tscrpt_reg_HTH_GntR"/>
</dbReference>
<dbReference type="PANTHER" id="PTHR38445">
    <property type="entry name" value="HTH-TYPE TRANSCRIPTIONAL REPRESSOR YTRA"/>
    <property type="match status" value="1"/>
</dbReference>
<organism evidence="5 7">
    <name type="scientific">Aerococcus sanguinicola</name>
    <dbReference type="NCBI Taxonomy" id="119206"/>
    <lineage>
        <taxon>Bacteria</taxon>
        <taxon>Bacillati</taxon>
        <taxon>Bacillota</taxon>
        <taxon>Bacilli</taxon>
        <taxon>Lactobacillales</taxon>
        <taxon>Aerococcaceae</taxon>
        <taxon>Aerococcus</taxon>
    </lineage>
</organism>
<reference evidence="5 7" key="1">
    <citation type="journal article" date="2016" name="Genome Announc.">
        <title>Complete Genome Sequences of Aerococcus christensenii CCUG 28831T, Aerococcus sanguinicola CCUG 43001T, Aerococcus urinae CCUG 36881T, Aerococcus urinaeequi CCUG 28094T, Aerococcus urinaehominis CCUG 42038 BT, and Aerococcus viridans CCUG 4311T.</title>
        <authorList>
            <person name="Carkaci D."/>
            <person name="Dargis R."/>
            <person name="Nielsen X.C."/>
            <person name="Skovgaard O."/>
            <person name="Fuursted K."/>
            <person name="Christensen J.J."/>
        </authorList>
    </citation>
    <scope>NUCLEOTIDE SEQUENCE [LARGE SCALE GENOMIC DNA]</scope>
    <source>
        <strain evidence="5 7">CCUG43001</strain>
    </source>
</reference>
<dbReference type="Proteomes" id="UP000234239">
    <property type="component" value="Unassembled WGS sequence"/>
</dbReference>
<feature type="domain" description="HTH gntR-type" evidence="4">
    <location>
        <begin position="13"/>
        <end position="81"/>
    </location>
</feature>
<evidence type="ECO:0000256" key="3">
    <source>
        <dbReference type="ARBA" id="ARBA00023163"/>
    </source>
</evidence>
<dbReference type="EMBL" id="CP014160">
    <property type="protein sequence ID" value="AMB93616.1"/>
    <property type="molecule type" value="Genomic_DNA"/>
</dbReference>
<evidence type="ECO:0000256" key="1">
    <source>
        <dbReference type="ARBA" id="ARBA00023015"/>
    </source>
</evidence>
<dbReference type="CDD" id="cd07377">
    <property type="entry name" value="WHTH_GntR"/>
    <property type="match status" value="1"/>
</dbReference>
<proteinExistence type="predicted"/>
<dbReference type="Proteomes" id="UP000069912">
    <property type="component" value="Chromosome"/>
</dbReference>
<keyword evidence="2" id="KW-0238">DNA-binding</keyword>
<keyword evidence="3" id="KW-0804">Transcription</keyword>
<dbReference type="Gene3D" id="1.10.10.10">
    <property type="entry name" value="Winged helix-like DNA-binding domain superfamily/Winged helix DNA-binding domain"/>
    <property type="match status" value="1"/>
</dbReference>
<dbReference type="GeneID" id="92902850"/>
<evidence type="ECO:0000313" key="8">
    <source>
        <dbReference type="Proteomes" id="UP000234239"/>
    </source>
</evidence>
<dbReference type="KEGG" id="asan:AWM72_02040"/>
<reference evidence="7" key="2">
    <citation type="submission" date="2016-01" db="EMBL/GenBank/DDBJ databases">
        <title>Six Aerococcus type strain genome sequencing and assembly using PacBio and Illumina Hiseq.</title>
        <authorList>
            <person name="Carkaci D."/>
            <person name="Dargis R."/>
            <person name="Nielsen X.C."/>
            <person name="Skovgaard O."/>
            <person name="Fuursted K."/>
            <person name="Christensen J.J."/>
        </authorList>
    </citation>
    <scope>NUCLEOTIDE SEQUENCE [LARGE SCALE GENOMIC DNA]</scope>
    <source>
        <strain evidence="7">CCUG43001</strain>
    </source>
</reference>
<protein>
    <submittedName>
        <fullName evidence="5">GntR family transcriptional regulator</fullName>
    </submittedName>
</protein>
<dbReference type="GO" id="GO:0003677">
    <property type="term" value="F:DNA binding"/>
    <property type="evidence" value="ECO:0007669"/>
    <property type="project" value="UniProtKB-KW"/>
</dbReference>
<evidence type="ECO:0000256" key="2">
    <source>
        <dbReference type="ARBA" id="ARBA00023125"/>
    </source>
</evidence>
<evidence type="ECO:0000313" key="7">
    <source>
        <dbReference type="Proteomes" id="UP000069912"/>
    </source>
</evidence>
<reference evidence="6 8" key="3">
    <citation type="submission" date="2017-12" db="EMBL/GenBank/DDBJ databases">
        <title>Phylogenetic diversity of female urinary microbiome.</title>
        <authorList>
            <person name="Thomas-White K."/>
            <person name="Wolfe A.J."/>
        </authorList>
    </citation>
    <scope>NUCLEOTIDE SEQUENCE [LARGE SCALE GENOMIC DNA]</scope>
    <source>
        <strain evidence="6 8">UMB0139</strain>
    </source>
</reference>
<evidence type="ECO:0000313" key="5">
    <source>
        <dbReference type="EMBL" id="AMB93616.1"/>
    </source>
</evidence>
<name>A0A0X8FA59_9LACT</name>
<dbReference type="OrthoDB" id="9801546at2"/>
<evidence type="ECO:0000259" key="4">
    <source>
        <dbReference type="PROSITE" id="PS50949"/>
    </source>
</evidence>
<dbReference type="AlphaFoldDB" id="A0A0X8FA59"/>
<dbReference type="Pfam" id="PF00392">
    <property type="entry name" value="GntR"/>
    <property type="match status" value="1"/>
</dbReference>
<dbReference type="EMBL" id="PKGY01000003">
    <property type="protein sequence ID" value="PKZ21656.1"/>
    <property type="molecule type" value="Genomic_DNA"/>
</dbReference>
<dbReference type="RefSeq" id="WP_067972421.1">
    <property type="nucleotide sequence ID" value="NZ_CAJHKM010000009.1"/>
</dbReference>
<keyword evidence="1" id="KW-0805">Transcription regulation</keyword>
<dbReference type="InterPro" id="IPR036390">
    <property type="entry name" value="WH_DNA-bd_sf"/>
</dbReference>
<dbReference type="SMART" id="SM00345">
    <property type="entry name" value="HTH_GNTR"/>
    <property type="match status" value="1"/>
</dbReference>
<keyword evidence="7" id="KW-1185">Reference proteome</keyword>
<dbReference type="SUPFAM" id="SSF46785">
    <property type="entry name" value="Winged helix' DNA-binding domain"/>
    <property type="match status" value="1"/>
</dbReference>
<dbReference type="PANTHER" id="PTHR38445:SF7">
    <property type="entry name" value="GNTR-FAMILY TRANSCRIPTIONAL REGULATOR"/>
    <property type="match status" value="1"/>
</dbReference>
<evidence type="ECO:0000313" key="6">
    <source>
        <dbReference type="EMBL" id="PKZ21656.1"/>
    </source>
</evidence>
<gene>
    <name evidence="5" type="ORF">AWM72_02040</name>
    <name evidence="6" type="ORF">CYJ28_07060</name>
</gene>
<sequence>MTLNITLSKFSKDPLYQQIISEIKRNILSGQLKEEEQLPSIRQLAKDLEVSVITVKKAYEKLEQEHFLMTVPYQGTYVAHLDTDQIEAKILAEIDQGLEEIATKAKSIDLTAQDLTQRLLERMEE</sequence>
<accession>A0A0X8FA59</accession>